<protein>
    <submittedName>
        <fullName evidence="1">Uncharacterized protein</fullName>
    </submittedName>
</protein>
<evidence type="ECO:0000313" key="2">
    <source>
        <dbReference type="Proteomes" id="UP001153148"/>
    </source>
</evidence>
<evidence type="ECO:0000313" key="1">
    <source>
        <dbReference type="EMBL" id="CAG2064347.1"/>
    </source>
</evidence>
<reference evidence="1" key="1">
    <citation type="submission" date="2021-03" db="EMBL/GenBank/DDBJ databases">
        <authorList>
            <person name="Tran Van P."/>
        </authorList>
    </citation>
    <scope>NUCLEOTIDE SEQUENCE</scope>
</reference>
<proteinExistence type="predicted"/>
<sequence length="66" mass="7620">MYSLLDICREHSLTCDSKGRQLLYFNTQEVKTFKFAGIVENDVRCALATLQDWVRQQPHLPDCSGE</sequence>
<keyword evidence="2" id="KW-1185">Reference proteome</keyword>
<accession>A0ABN7PFT9</accession>
<comment type="caution">
    <text evidence="1">The sequence shown here is derived from an EMBL/GenBank/DDBJ whole genome shotgun (WGS) entry which is preliminary data.</text>
</comment>
<gene>
    <name evidence="1" type="ORF">TPAB3V08_LOCUS11294</name>
</gene>
<dbReference type="EMBL" id="CAJPIN010033404">
    <property type="protein sequence ID" value="CAG2064347.1"/>
    <property type="molecule type" value="Genomic_DNA"/>
</dbReference>
<organism evidence="1 2">
    <name type="scientific">Timema podura</name>
    <name type="common">Walking stick</name>
    <dbReference type="NCBI Taxonomy" id="61482"/>
    <lineage>
        <taxon>Eukaryota</taxon>
        <taxon>Metazoa</taxon>
        <taxon>Ecdysozoa</taxon>
        <taxon>Arthropoda</taxon>
        <taxon>Hexapoda</taxon>
        <taxon>Insecta</taxon>
        <taxon>Pterygota</taxon>
        <taxon>Neoptera</taxon>
        <taxon>Polyneoptera</taxon>
        <taxon>Phasmatodea</taxon>
        <taxon>Timematodea</taxon>
        <taxon>Timematoidea</taxon>
        <taxon>Timematidae</taxon>
        <taxon>Timema</taxon>
    </lineage>
</organism>
<name>A0ABN7PFT9_TIMPD</name>
<dbReference type="Proteomes" id="UP001153148">
    <property type="component" value="Unassembled WGS sequence"/>
</dbReference>